<dbReference type="InterPro" id="IPR036396">
    <property type="entry name" value="Cyt_P450_sf"/>
</dbReference>
<keyword evidence="8" id="KW-0349">Heme</keyword>
<dbReference type="PANTHER" id="PTHR24305">
    <property type="entry name" value="CYTOCHROME P450"/>
    <property type="match status" value="1"/>
</dbReference>
<dbReference type="AlphaFoldDB" id="A0A8K0XS52"/>
<dbReference type="Pfam" id="PF00067">
    <property type="entry name" value="p450"/>
    <property type="match status" value="1"/>
</dbReference>
<feature type="binding site" description="axial binding residue" evidence="8">
    <location>
        <position position="498"/>
    </location>
    <ligand>
        <name>heme</name>
        <dbReference type="ChEBI" id="CHEBI:30413"/>
    </ligand>
    <ligandPart>
        <name>Fe</name>
        <dbReference type="ChEBI" id="CHEBI:18248"/>
    </ligandPart>
</feature>
<dbReference type="Proteomes" id="UP000813824">
    <property type="component" value="Unassembled WGS sequence"/>
</dbReference>
<evidence type="ECO:0000256" key="8">
    <source>
        <dbReference type="PIRSR" id="PIRSR602401-1"/>
    </source>
</evidence>
<keyword evidence="9" id="KW-1133">Transmembrane helix</keyword>
<evidence type="ECO:0000256" key="5">
    <source>
        <dbReference type="ARBA" id="ARBA00023002"/>
    </source>
</evidence>
<evidence type="ECO:0000313" key="10">
    <source>
        <dbReference type="EMBL" id="KAH8103043.1"/>
    </source>
</evidence>
<dbReference type="CDD" id="cd11061">
    <property type="entry name" value="CYP67-like"/>
    <property type="match status" value="1"/>
</dbReference>
<dbReference type="SUPFAM" id="SSF48264">
    <property type="entry name" value="Cytochrome P450"/>
    <property type="match status" value="1"/>
</dbReference>
<comment type="cofactor">
    <cofactor evidence="1 8">
        <name>heme</name>
        <dbReference type="ChEBI" id="CHEBI:30413"/>
    </cofactor>
</comment>
<protein>
    <submittedName>
        <fullName evidence="10">Cytochrome P450</fullName>
    </submittedName>
</protein>
<dbReference type="InterPro" id="IPR050121">
    <property type="entry name" value="Cytochrome_P450_monoxygenase"/>
</dbReference>
<keyword evidence="6 8" id="KW-0408">Iron</keyword>
<dbReference type="Gene3D" id="1.10.630.10">
    <property type="entry name" value="Cytochrome P450"/>
    <property type="match status" value="1"/>
</dbReference>
<evidence type="ECO:0000256" key="2">
    <source>
        <dbReference type="ARBA" id="ARBA00005179"/>
    </source>
</evidence>
<dbReference type="InterPro" id="IPR001128">
    <property type="entry name" value="Cyt_P450"/>
</dbReference>
<dbReference type="GO" id="GO:0016705">
    <property type="term" value="F:oxidoreductase activity, acting on paired donors, with incorporation or reduction of molecular oxygen"/>
    <property type="evidence" value="ECO:0007669"/>
    <property type="project" value="InterPro"/>
</dbReference>
<feature type="transmembrane region" description="Helical" evidence="9">
    <location>
        <begin position="33"/>
        <end position="54"/>
    </location>
</feature>
<dbReference type="PRINTS" id="PR00463">
    <property type="entry name" value="EP450I"/>
</dbReference>
<comment type="similarity">
    <text evidence="3">Belongs to the cytochrome P450 family.</text>
</comment>
<dbReference type="InterPro" id="IPR002401">
    <property type="entry name" value="Cyt_P450_E_grp-I"/>
</dbReference>
<evidence type="ECO:0000256" key="6">
    <source>
        <dbReference type="ARBA" id="ARBA00023004"/>
    </source>
</evidence>
<gene>
    <name evidence="10" type="ORF">BXZ70DRAFT_927829</name>
</gene>
<comment type="caution">
    <text evidence="10">The sequence shown here is derived from an EMBL/GenBank/DDBJ whole genome shotgun (WGS) entry which is preliminary data.</text>
</comment>
<proteinExistence type="inferred from homology"/>
<evidence type="ECO:0000256" key="4">
    <source>
        <dbReference type="ARBA" id="ARBA00022723"/>
    </source>
</evidence>
<feature type="transmembrane region" description="Helical" evidence="9">
    <location>
        <begin position="7"/>
        <end position="27"/>
    </location>
</feature>
<evidence type="ECO:0000256" key="1">
    <source>
        <dbReference type="ARBA" id="ARBA00001971"/>
    </source>
</evidence>
<name>A0A8K0XS52_9AGAR</name>
<evidence type="ECO:0000313" key="11">
    <source>
        <dbReference type="Proteomes" id="UP000813824"/>
    </source>
</evidence>
<reference evidence="10" key="1">
    <citation type="journal article" date="2021" name="New Phytol.">
        <title>Evolutionary innovations through gain and loss of genes in the ectomycorrhizal Boletales.</title>
        <authorList>
            <person name="Wu G."/>
            <person name="Miyauchi S."/>
            <person name="Morin E."/>
            <person name="Kuo A."/>
            <person name="Drula E."/>
            <person name="Varga T."/>
            <person name="Kohler A."/>
            <person name="Feng B."/>
            <person name="Cao Y."/>
            <person name="Lipzen A."/>
            <person name="Daum C."/>
            <person name="Hundley H."/>
            <person name="Pangilinan J."/>
            <person name="Johnson J."/>
            <person name="Barry K."/>
            <person name="LaButti K."/>
            <person name="Ng V."/>
            <person name="Ahrendt S."/>
            <person name="Min B."/>
            <person name="Choi I.G."/>
            <person name="Park H."/>
            <person name="Plett J.M."/>
            <person name="Magnuson J."/>
            <person name="Spatafora J.W."/>
            <person name="Nagy L.G."/>
            <person name="Henrissat B."/>
            <person name="Grigoriev I.V."/>
            <person name="Yang Z.L."/>
            <person name="Xu J."/>
            <person name="Martin F.M."/>
        </authorList>
    </citation>
    <scope>NUCLEOTIDE SEQUENCE</scope>
    <source>
        <strain evidence="10">KKN 215</strain>
    </source>
</reference>
<keyword evidence="4 8" id="KW-0479">Metal-binding</keyword>
<keyword evidence="11" id="KW-1185">Reference proteome</keyword>
<keyword evidence="5" id="KW-0560">Oxidoreductase</keyword>
<accession>A0A8K0XS52</accession>
<dbReference type="GO" id="GO:0005506">
    <property type="term" value="F:iron ion binding"/>
    <property type="evidence" value="ECO:0007669"/>
    <property type="project" value="InterPro"/>
</dbReference>
<sequence>MLQVLRLSLNDGLLSIGVAAVLTHILLNRYEPLAMHILVLFFAILPLVLSQLLIPHFTTPSAVAFGFTLYHLVLLTSVALYRVSPVHPLARYPGPIKLKLASYFSYKLSISGKRHLYIQRLHQDYDSDVVRIGPNEISIRDGSCITTILGSNGLSKGPGYDGRGFFLSNRSLLNWRDPAKHAQRRKPWLRGLNTAAMKHYEPVLAARITQLSDILLRKRSEPIDLTQFITHFSFDFMGDMAFGGGPELMKDGDTHGLMRRMEAGIKSGLLVEAFPWFAFHALKIPSIKARIRAFRASSDARARQRILKGTQVKDLFHFLNNDDGAEPVSPSIDDVAAEGSLVVLAGSDTVSSTLTALMYRLMRHPDVYKKLRAEVDKFYPPGESALDCKYHAKMTYLEAVINETLRLYPAQPSGSQRATTDATLVAGTHYIPPYTSVRVHVYSIHRDPRNFSPSPETFWPERWLIASNPSAWDSQLKKTPFVHNTNAFIPFSYGPANCVGKNLAMMELRMVVCHLLQQMDFKLAKPDEDHFDEATKDWFGLQVGSLPVEITPRLPV</sequence>
<evidence type="ECO:0000256" key="7">
    <source>
        <dbReference type="ARBA" id="ARBA00023033"/>
    </source>
</evidence>
<dbReference type="GO" id="GO:0020037">
    <property type="term" value="F:heme binding"/>
    <property type="evidence" value="ECO:0007669"/>
    <property type="project" value="InterPro"/>
</dbReference>
<dbReference type="EMBL" id="JAEVFJ010000008">
    <property type="protein sequence ID" value="KAH8103043.1"/>
    <property type="molecule type" value="Genomic_DNA"/>
</dbReference>
<comment type="pathway">
    <text evidence="2">Secondary metabolite biosynthesis.</text>
</comment>
<evidence type="ECO:0000256" key="9">
    <source>
        <dbReference type="SAM" id="Phobius"/>
    </source>
</evidence>
<dbReference type="PRINTS" id="PR00385">
    <property type="entry name" value="P450"/>
</dbReference>
<organism evidence="10 11">
    <name type="scientific">Cristinia sonorae</name>
    <dbReference type="NCBI Taxonomy" id="1940300"/>
    <lineage>
        <taxon>Eukaryota</taxon>
        <taxon>Fungi</taxon>
        <taxon>Dikarya</taxon>
        <taxon>Basidiomycota</taxon>
        <taxon>Agaricomycotina</taxon>
        <taxon>Agaricomycetes</taxon>
        <taxon>Agaricomycetidae</taxon>
        <taxon>Agaricales</taxon>
        <taxon>Pleurotineae</taxon>
        <taxon>Stephanosporaceae</taxon>
        <taxon>Cristinia</taxon>
    </lineage>
</organism>
<dbReference type="GO" id="GO:0004497">
    <property type="term" value="F:monooxygenase activity"/>
    <property type="evidence" value="ECO:0007669"/>
    <property type="project" value="UniProtKB-KW"/>
</dbReference>
<keyword evidence="9" id="KW-0472">Membrane</keyword>
<keyword evidence="7" id="KW-0503">Monooxygenase</keyword>
<feature type="transmembrane region" description="Helical" evidence="9">
    <location>
        <begin position="61"/>
        <end position="81"/>
    </location>
</feature>
<dbReference type="PANTHER" id="PTHR24305:SF187">
    <property type="entry name" value="P450, PUTATIVE (EUROFUNG)-RELATED"/>
    <property type="match status" value="1"/>
</dbReference>
<dbReference type="OrthoDB" id="6692864at2759"/>
<keyword evidence="9" id="KW-0812">Transmembrane</keyword>
<evidence type="ECO:0000256" key="3">
    <source>
        <dbReference type="ARBA" id="ARBA00010617"/>
    </source>
</evidence>